<feature type="chain" id="PRO_5047523050" description="Ice-binding protein C-terminal domain-containing protein" evidence="1">
    <location>
        <begin position="28"/>
        <end position="207"/>
    </location>
</feature>
<evidence type="ECO:0000259" key="2">
    <source>
        <dbReference type="Pfam" id="PF07589"/>
    </source>
</evidence>
<evidence type="ECO:0000256" key="1">
    <source>
        <dbReference type="SAM" id="SignalP"/>
    </source>
</evidence>
<accession>A0ABQ3AVI2</accession>
<reference evidence="4" key="1">
    <citation type="journal article" date="2019" name="Int. J. Syst. Evol. Microbiol.">
        <title>The Global Catalogue of Microorganisms (GCM) 10K type strain sequencing project: providing services to taxonomists for standard genome sequencing and annotation.</title>
        <authorList>
            <consortium name="The Broad Institute Genomics Platform"/>
            <consortium name="The Broad Institute Genome Sequencing Center for Infectious Disease"/>
            <person name="Wu L."/>
            <person name="Ma J."/>
        </authorList>
    </citation>
    <scope>NUCLEOTIDE SEQUENCE [LARGE SCALE GENOMIC DNA]</scope>
    <source>
        <strain evidence="4">KCTC 32239</strain>
    </source>
</reference>
<dbReference type="Proteomes" id="UP000619761">
    <property type="component" value="Unassembled WGS sequence"/>
</dbReference>
<feature type="domain" description="Ice-binding protein C-terminal" evidence="2">
    <location>
        <begin position="182"/>
        <end position="205"/>
    </location>
</feature>
<keyword evidence="4" id="KW-1185">Reference proteome</keyword>
<name>A0ABQ3AVI2_9GAMM</name>
<dbReference type="NCBIfam" id="TIGR02595">
    <property type="entry name" value="PEP_CTERM"/>
    <property type="match status" value="1"/>
</dbReference>
<dbReference type="Pfam" id="PF07589">
    <property type="entry name" value="PEP-CTERM"/>
    <property type="match status" value="1"/>
</dbReference>
<protein>
    <recommendedName>
        <fullName evidence="2">Ice-binding protein C-terminal domain-containing protein</fullName>
    </recommendedName>
</protein>
<dbReference type="InterPro" id="IPR013424">
    <property type="entry name" value="Ice-binding_C"/>
</dbReference>
<dbReference type="EMBL" id="BMYZ01000001">
    <property type="protein sequence ID" value="GGY68689.1"/>
    <property type="molecule type" value="Genomic_DNA"/>
</dbReference>
<sequence>MKLLIKALIKKILAVGVLGLFASSAYATPVLSFGNSGSNLAQWYNVGDTVSLDLWVSGLDGTDGDGLGGVDFAGFDMNLSFNGAVTGYQNTSFSSDLDDSLFYGLSSNPTSSNSLNLSGLSLSWDLSGQASALKLFTLVFTAGQAGTSTIKLDDFLLSDSWGLDFASSSYLAEITVKDRPASVPEPSTLMLFLSALGVMAVRRRKLI</sequence>
<dbReference type="SUPFAM" id="SSF49384">
    <property type="entry name" value="Carbohydrate-binding domain"/>
    <property type="match status" value="1"/>
</dbReference>
<gene>
    <name evidence="3" type="ORF">GCM10011613_11200</name>
</gene>
<evidence type="ECO:0000313" key="3">
    <source>
        <dbReference type="EMBL" id="GGY68689.1"/>
    </source>
</evidence>
<keyword evidence="1" id="KW-0732">Signal</keyword>
<comment type="caution">
    <text evidence="3">The sequence shown here is derived from an EMBL/GenBank/DDBJ whole genome shotgun (WGS) entry which is preliminary data.</text>
</comment>
<organism evidence="3 4">
    <name type="scientific">Cellvibrio zantedeschiae</name>
    <dbReference type="NCBI Taxonomy" id="1237077"/>
    <lineage>
        <taxon>Bacteria</taxon>
        <taxon>Pseudomonadati</taxon>
        <taxon>Pseudomonadota</taxon>
        <taxon>Gammaproteobacteria</taxon>
        <taxon>Cellvibrionales</taxon>
        <taxon>Cellvibrionaceae</taxon>
        <taxon>Cellvibrio</taxon>
    </lineage>
</organism>
<dbReference type="InterPro" id="IPR008965">
    <property type="entry name" value="CBM2/CBM3_carb-bd_dom_sf"/>
</dbReference>
<proteinExistence type="predicted"/>
<evidence type="ECO:0000313" key="4">
    <source>
        <dbReference type="Proteomes" id="UP000619761"/>
    </source>
</evidence>
<feature type="signal peptide" evidence="1">
    <location>
        <begin position="1"/>
        <end position="27"/>
    </location>
</feature>
<dbReference type="RefSeq" id="WP_189416601.1">
    <property type="nucleotide sequence ID" value="NZ_BMYZ01000001.1"/>
</dbReference>